<evidence type="ECO:0000256" key="5">
    <source>
        <dbReference type="ARBA" id="ARBA00038063"/>
    </source>
</evidence>
<comment type="caution">
    <text evidence="10">The sequence shown here is derived from an EMBL/GenBank/DDBJ whole genome shotgun (WGS) entry which is preliminary data.</text>
</comment>
<dbReference type="PROSITE" id="PS01195">
    <property type="entry name" value="PEPT_TRNA_HYDROL_1"/>
    <property type="match status" value="1"/>
</dbReference>
<feature type="site" description="Stabilizes the basic form of H active site to accept a proton" evidence="7">
    <location>
        <position position="90"/>
    </location>
</feature>
<dbReference type="CDD" id="cd00462">
    <property type="entry name" value="PTH"/>
    <property type="match status" value="1"/>
</dbReference>
<keyword evidence="4 7" id="KW-0694">RNA-binding</keyword>
<dbReference type="AlphaFoldDB" id="A0A7V4TKJ4"/>
<keyword evidence="7" id="KW-0963">Cytoplasm</keyword>
<dbReference type="EMBL" id="DTIY01000079">
    <property type="protein sequence ID" value="HGY40213.1"/>
    <property type="molecule type" value="Genomic_DNA"/>
</dbReference>
<feature type="binding site" evidence="7">
    <location>
        <position position="65"/>
    </location>
    <ligand>
        <name>tRNA</name>
        <dbReference type="ChEBI" id="CHEBI:17843"/>
    </ligand>
</feature>
<evidence type="ECO:0000256" key="8">
    <source>
        <dbReference type="RuleBase" id="RU000673"/>
    </source>
</evidence>
<feature type="site" description="Discriminates between blocked and unblocked aminoacyl-tRNA" evidence="7">
    <location>
        <position position="9"/>
    </location>
</feature>
<dbReference type="Pfam" id="PF01195">
    <property type="entry name" value="Pept_tRNA_hydro"/>
    <property type="match status" value="1"/>
</dbReference>
<keyword evidence="3 7" id="KW-0378">Hydrolase</keyword>
<dbReference type="FunFam" id="3.40.50.1470:FF:000001">
    <property type="entry name" value="Peptidyl-tRNA hydrolase"/>
    <property type="match status" value="1"/>
</dbReference>
<dbReference type="Gene3D" id="3.40.50.1470">
    <property type="entry name" value="Peptidyl-tRNA hydrolase"/>
    <property type="match status" value="1"/>
</dbReference>
<sequence>MFLAVGLGNPGARFEKTRHNAGFRVVDILAERLGIPWRSKDRFSWARGVVGGKTLYLLKPLTFMNLSGEGLLAFFAHHGCAFEELIVVHDELDFPPGVVRIKVGGGVAGHRGLQSIVEALGREDFIRVRVGIGKPERRELVVDHVLGVPGKEESAILEAAEKRAAEAVLCIVEWGVQRAMNVFNAREEENGQKEAC</sequence>
<dbReference type="RefSeq" id="WP_017872677.1">
    <property type="nucleotide sequence ID" value="NZ_CP187957.1"/>
</dbReference>
<protein>
    <recommendedName>
        <fullName evidence="6 7">Peptidyl-tRNA hydrolase</fullName>
        <shortName evidence="7">Pth</shortName>
        <ecNumber evidence="1 7">3.1.1.29</ecNumber>
    </recommendedName>
</protein>
<gene>
    <name evidence="7" type="primary">pth</name>
    <name evidence="10" type="ORF">ENW11_10470</name>
</gene>
<comment type="caution">
    <text evidence="7">Lacks conserved residue(s) required for the propagation of feature annotation.</text>
</comment>
<feature type="binding site" evidence="7">
    <location>
        <position position="14"/>
    </location>
    <ligand>
        <name>tRNA</name>
        <dbReference type="ChEBI" id="CHEBI:17843"/>
    </ligand>
</feature>
<dbReference type="GO" id="GO:0005737">
    <property type="term" value="C:cytoplasm"/>
    <property type="evidence" value="ECO:0007669"/>
    <property type="project" value="UniProtKB-SubCell"/>
</dbReference>
<evidence type="ECO:0000256" key="6">
    <source>
        <dbReference type="ARBA" id="ARBA00050038"/>
    </source>
</evidence>
<dbReference type="GO" id="GO:0000049">
    <property type="term" value="F:tRNA binding"/>
    <property type="evidence" value="ECO:0007669"/>
    <property type="project" value="UniProtKB-UniRule"/>
</dbReference>
<reference evidence="10" key="1">
    <citation type="journal article" date="2020" name="mSystems">
        <title>Genome- and Community-Level Interaction Insights into Carbon Utilization and Element Cycling Functions of Hydrothermarchaeota in Hydrothermal Sediment.</title>
        <authorList>
            <person name="Zhou Z."/>
            <person name="Liu Y."/>
            <person name="Xu W."/>
            <person name="Pan J."/>
            <person name="Luo Z.H."/>
            <person name="Li M."/>
        </authorList>
    </citation>
    <scope>NUCLEOTIDE SEQUENCE [LARGE SCALE GENOMIC DNA]</scope>
    <source>
        <strain evidence="10">SpSt-82</strain>
    </source>
</reference>
<comment type="catalytic activity">
    <reaction evidence="7 8">
        <text>an N-acyl-L-alpha-aminoacyl-tRNA + H2O = an N-acyl-L-amino acid + a tRNA + H(+)</text>
        <dbReference type="Rhea" id="RHEA:54448"/>
        <dbReference type="Rhea" id="RHEA-COMP:10123"/>
        <dbReference type="Rhea" id="RHEA-COMP:13883"/>
        <dbReference type="ChEBI" id="CHEBI:15377"/>
        <dbReference type="ChEBI" id="CHEBI:15378"/>
        <dbReference type="ChEBI" id="CHEBI:59874"/>
        <dbReference type="ChEBI" id="CHEBI:78442"/>
        <dbReference type="ChEBI" id="CHEBI:138191"/>
        <dbReference type="EC" id="3.1.1.29"/>
    </reaction>
</comment>
<dbReference type="InterPro" id="IPR018171">
    <property type="entry name" value="Pept_tRNA_hydro_CS"/>
</dbReference>
<dbReference type="PANTHER" id="PTHR17224">
    <property type="entry name" value="PEPTIDYL-TRNA HYDROLASE"/>
    <property type="match status" value="1"/>
</dbReference>
<dbReference type="GO" id="GO:0004045">
    <property type="term" value="F:peptidyl-tRNA hydrolase activity"/>
    <property type="evidence" value="ECO:0007669"/>
    <property type="project" value="UniProtKB-UniRule"/>
</dbReference>
<evidence type="ECO:0000256" key="3">
    <source>
        <dbReference type="ARBA" id="ARBA00022801"/>
    </source>
</evidence>
<feature type="active site" description="Proton acceptor" evidence="7">
    <location>
        <position position="19"/>
    </location>
</feature>
<dbReference type="PANTHER" id="PTHR17224:SF1">
    <property type="entry name" value="PEPTIDYL-TRNA HYDROLASE"/>
    <property type="match status" value="1"/>
</dbReference>
<evidence type="ECO:0000256" key="2">
    <source>
        <dbReference type="ARBA" id="ARBA00022555"/>
    </source>
</evidence>
<comment type="function">
    <text evidence="7">Hydrolyzes ribosome-free peptidyl-tRNAs (with 1 or more amino acids incorporated), which drop off the ribosome during protein synthesis, or as a result of ribosome stalling.</text>
</comment>
<dbReference type="InterPro" id="IPR036416">
    <property type="entry name" value="Pept_tRNA_hydro_sf"/>
</dbReference>
<feature type="binding site" evidence="7">
    <location>
        <position position="63"/>
    </location>
    <ligand>
        <name>tRNA</name>
        <dbReference type="ChEBI" id="CHEBI:17843"/>
    </ligand>
</feature>
<keyword evidence="2 7" id="KW-0820">tRNA-binding</keyword>
<evidence type="ECO:0000256" key="9">
    <source>
        <dbReference type="RuleBase" id="RU004320"/>
    </source>
</evidence>
<name>A0A7V4TKJ4_9BACT</name>
<dbReference type="NCBIfam" id="TIGR00447">
    <property type="entry name" value="pth"/>
    <property type="match status" value="1"/>
</dbReference>
<comment type="function">
    <text evidence="7">Catalyzes the release of premature peptidyl moieties from peptidyl-tRNA molecules trapped in stalled 50S ribosomal subunits, and thus maintains levels of free tRNAs and 50S ribosomes.</text>
</comment>
<dbReference type="EC" id="3.1.1.29" evidence="1 7"/>
<evidence type="ECO:0000256" key="7">
    <source>
        <dbReference type="HAMAP-Rule" id="MF_00083"/>
    </source>
</evidence>
<accession>A0A7V4TKJ4</accession>
<dbReference type="GO" id="GO:0072344">
    <property type="term" value="P:rescue of stalled ribosome"/>
    <property type="evidence" value="ECO:0007669"/>
    <property type="project" value="UniProtKB-UniRule"/>
</dbReference>
<evidence type="ECO:0000256" key="1">
    <source>
        <dbReference type="ARBA" id="ARBA00013260"/>
    </source>
</evidence>
<dbReference type="GO" id="GO:0006515">
    <property type="term" value="P:protein quality control for misfolded or incompletely synthesized proteins"/>
    <property type="evidence" value="ECO:0007669"/>
    <property type="project" value="UniProtKB-UniRule"/>
</dbReference>
<comment type="subcellular location">
    <subcellularLocation>
        <location evidence="7">Cytoplasm</location>
    </subcellularLocation>
</comment>
<proteinExistence type="inferred from homology"/>
<comment type="similarity">
    <text evidence="5 7 9">Belongs to the PTH family.</text>
</comment>
<dbReference type="InterPro" id="IPR001328">
    <property type="entry name" value="Pept_tRNA_hydro"/>
</dbReference>
<dbReference type="SUPFAM" id="SSF53178">
    <property type="entry name" value="Peptidyl-tRNA hydrolase-like"/>
    <property type="match status" value="1"/>
</dbReference>
<organism evidence="10">
    <name type="scientific">Candidatus Caldatribacterium saccharofermentans</name>
    <dbReference type="NCBI Taxonomy" id="1454753"/>
    <lineage>
        <taxon>Bacteria</taxon>
        <taxon>Pseudomonadati</taxon>
        <taxon>Atribacterota</taxon>
        <taxon>Atribacteria</taxon>
        <taxon>Atribacterales</taxon>
        <taxon>Candidatus Caldatribacteriaceae</taxon>
        <taxon>Candidatus Caldatribacterium</taxon>
    </lineage>
</organism>
<comment type="subunit">
    <text evidence="7">Monomer.</text>
</comment>
<dbReference type="HAMAP" id="MF_00083">
    <property type="entry name" value="Pept_tRNA_hydro_bact"/>
    <property type="match status" value="1"/>
</dbReference>
<evidence type="ECO:0000256" key="4">
    <source>
        <dbReference type="ARBA" id="ARBA00022884"/>
    </source>
</evidence>
<evidence type="ECO:0000313" key="10">
    <source>
        <dbReference type="EMBL" id="HGY40213.1"/>
    </source>
</evidence>